<dbReference type="PANTHER" id="PTHR47986:SF13">
    <property type="entry name" value="RECEPTOR PROTEIN KINASE TMK1-LIKE"/>
    <property type="match status" value="1"/>
</dbReference>
<dbReference type="InterPro" id="IPR000719">
    <property type="entry name" value="Prot_kinase_dom"/>
</dbReference>
<evidence type="ECO:0000256" key="5">
    <source>
        <dbReference type="ARBA" id="ARBA00022614"/>
    </source>
</evidence>
<dbReference type="Gramene" id="KOM33986">
    <property type="protein sequence ID" value="KOM33986"/>
    <property type="gene ID" value="LR48_Vigan02g013600"/>
</dbReference>
<keyword evidence="6" id="KW-0808">Transferase</keyword>
<comment type="subcellular location">
    <subcellularLocation>
        <location evidence="1">Membrane</location>
        <topology evidence="1">Single-pass membrane protein</topology>
    </subcellularLocation>
</comment>
<dbReference type="OMA" id="KVEMIIL"/>
<evidence type="ECO:0000256" key="7">
    <source>
        <dbReference type="ARBA" id="ARBA00022692"/>
    </source>
</evidence>
<dbReference type="InterPro" id="IPR052422">
    <property type="entry name" value="Auxin_Ser/Thr_Kinase"/>
</dbReference>
<feature type="transmembrane region" description="Helical" evidence="22">
    <location>
        <begin position="42"/>
        <end position="63"/>
    </location>
</feature>
<dbReference type="GO" id="GO:0016020">
    <property type="term" value="C:membrane"/>
    <property type="evidence" value="ECO:0007669"/>
    <property type="project" value="UniProtKB-SubCell"/>
</dbReference>
<dbReference type="Pfam" id="PF08263">
    <property type="entry name" value="LRRNT_2"/>
    <property type="match status" value="2"/>
</dbReference>
<feature type="region of interest" description="Disordered" evidence="21">
    <location>
        <begin position="495"/>
        <end position="546"/>
    </location>
</feature>
<dbReference type="STRING" id="3914.A0A0L9TU32"/>
<evidence type="ECO:0000256" key="14">
    <source>
        <dbReference type="ARBA" id="ARBA00023136"/>
    </source>
</evidence>
<keyword evidence="17" id="KW-0325">Glycoprotein</keyword>
<keyword evidence="12 20" id="KW-0067">ATP-binding</keyword>
<dbReference type="InterPro" id="IPR032675">
    <property type="entry name" value="LRR_dom_sf"/>
</dbReference>
<comment type="catalytic activity">
    <reaction evidence="18">
        <text>L-threonyl-[protein] + ATP = O-phospho-L-threonyl-[protein] + ADP + H(+)</text>
        <dbReference type="Rhea" id="RHEA:46608"/>
        <dbReference type="Rhea" id="RHEA-COMP:11060"/>
        <dbReference type="Rhea" id="RHEA-COMP:11605"/>
        <dbReference type="ChEBI" id="CHEBI:15378"/>
        <dbReference type="ChEBI" id="CHEBI:30013"/>
        <dbReference type="ChEBI" id="CHEBI:30616"/>
        <dbReference type="ChEBI" id="CHEBI:61977"/>
        <dbReference type="ChEBI" id="CHEBI:456216"/>
        <dbReference type="EC" id="2.7.11.1"/>
    </reaction>
</comment>
<evidence type="ECO:0000256" key="13">
    <source>
        <dbReference type="ARBA" id="ARBA00022989"/>
    </source>
</evidence>
<dbReference type="Pfam" id="PF00560">
    <property type="entry name" value="LRR_1"/>
    <property type="match status" value="5"/>
</dbReference>
<sequence length="1002" mass="108719">MDEVARNLKLNLNTLHSLFGAGGSKLLLYDDAFPKRSVLSDAAMAMALTYSLPLLLFSLWTVVLTATDPNDVGILNSFRRGLKNKELLPWPEEGGDPCGNPPWKYIFCNGNRVSQIQTKDLGLVGPLPSNFNKLSMLENLGLQNNNLTGPLPSFNGLSNLKYAFLNRNGFESIPGDFFRGLRSLQVLALDYNNLNASSGGWVLPQTLEDSAQLRNFSCMSCNLVGPITAFLGSLASLEVLQLSGNSLTGKIPGELNTVPALRILWLNNQRGDGLTGTIEVVASMISLTSLWLHGNKFSGSIPMNIGDLVSLRDLDLNGNELVGLIPRGLSGMKLERLDLNNNHFMGPIPDFAADKVSFESNDFCLSKPGTMCAFEVMALLDFLGGLGYPQILVDSWSGNNPCDGPWLGIKCNGDGKVEMIILNNFNLSGTLSPSVAKLDSLVGIRLGGNDISGRIPSNWTSLRSLTLLDLSGNNISRPLPSFGKGMKLVIDGNSPLRGPPEVSLSPTGSVSGSGKVEPPSSDKRNPNPSEDSSPNPKSDSVSLESNNSRRKGLVTLVAPIAGVAAAAFVLIPLSVYCFRKRNGVSEKAGSLVIHSRDPSDSNNLLKVVIANDGNGSVSTVTGTGSGTLNGSGESHVIESGNLVISVQVLRNVTKNFARENELGRGGFGVVYKGELDDGTKIAVKRMESGVITSKALDEFQSEIAVLSKVRHRHLVSLLGYSVEGNERILVYEYMPQGALSMHLFHWKSLQLEPLSWKRRLNIALDVARGMEYLHSLAHQIFIHRDLKSSNILLGDDFRAKVSDFGLVKLAPDGKKSVVTRLAGTFGYLAPEYAVTGKVTTKADVFSFGVVLMELLTGLMALDEDRPEESQYLASWFWHVKSDKEKLMAAVDPALDIKEEMFDIVSIIAELAGHCTAREPNQRPDMSHVVNVLGPLVEKWKPFDDETEEYSGIDYSLPLNQMVKDWQETEGKDLSYVDLQDSKSSIPARPTGFAESFTSVDGR</sequence>
<evidence type="ECO:0000256" key="16">
    <source>
        <dbReference type="ARBA" id="ARBA00023170"/>
    </source>
</evidence>
<evidence type="ECO:0000256" key="8">
    <source>
        <dbReference type="ARBA" id="ARBA00022729"/>
    </source>
</evidence>
<dbReference type="PROSITE" id="PS50011">
    <property type="entry name" value="PROTEIN_KINASE_DOM"/>
    <property type="match status" value="1"/>
</dbReference>
<evidence type="ECO:0000256" key="12">
    <source>
        <dbReference type="ARBA" id="ARBA00022840"/>
    </source>
</evidence>
<comment type="catalytic activity">
    <reaction evidence="19">
        <text>L-seryl-[protein] + ATP = O-phospho-L-seryl-[protein] + ADP + H(+)</text>
        <dbReference type="Rhea" id="RHEA:17989"/>
        <dbReference type="Rhea" id="RHEA-COMP:9863"/>
        <dbReference type="Rhea" id="RHEA-COMP:11604"/>
        <dbReference type="ChEBI" id="CHEBI:15378"/>
        <dbReference type="ChEBI" id="CHEBI:29999"/>
        <dbReference type="ChEBI" id="CHEBI:30616"/>
        <dbReference type="ChEBI" id="CHEBI:83421"/>
        <dbReference type="ChEBI" id="CHEBI:456216"/>
        <dbReference type="EC" id="2.7.11.1"/>
    </reaction>
</comment>
<accession>A0A0L9TU32</accession>
<dbReference type="InterPro" id="IPR013210">
    <property type="entry name" value="LRR_N_plant-typ"/>
</dbReference>
<dbReference type="FunFam" id="3.30.200.20:FF:000226">
    <property type="entry name" value="receptor protein kinase TMK1"/>
    <property type="match status" value="1"/>
</dbReference>
<dbReference type="GO" id="GO:0005524">
    <property type="term" value="F:ATP binding"/>
    <property type="evidence" value="ECO:0007669"/>
    <property type="project" value="UniProtKB-UniRule"/>
</dbReference>
<evidence type="ECO:0000256" key="6">
    <source>
        <dbReference type="ARBA" id="ARBA00022679"/>
    </source>
</evidence>
<keyword evidence="13 22" id="KW-1133">Transmembrane helix</keyword>
<dbReference type="FunFam" id="3.80.10.10:FF:000129">
    <property type="entry name" value="Leucine-rich repeat receptor-like kinase"/>
    <property type="match status" value="1"/>
</dbReference>
<evidence type="ECO:0000256" key="9">
    <source>
        <dbReference type="ARBA" id="ARBA00022737"/>
    </source>
</evidence>
<keyword evidence="16" id="KW-0675">Receptor</keyword>
<evidence type="ECO:0000256" key="19">
    <source>
        <dbReference type="ARBA" id="ARBA00048679"/>
    </source>
</evidence>
<feature type="domain" description="Protein kinase" evidence="23">
    <location>
        <begin position="656"/>
        <end position="936"/>
    </location>
</feature>
<evidence type="ECO:0000256" key="1">
    <source>
        <dbReference type="ARBA" id="ARBA00004167"/>
    </source>
</evidence>
<dbReference type="Proteomes" id="UP000053144">
    <property type="component" value="Chromosome 2"/>
</dbReference>
<dbReference type="FunFam" id="3.80.10.10:FF:000190">
    <property type="entry name" value="Receptor-like kinase TMK4"/>
    <property type="match status" value="1"/>
</dbReference>
<dbReference type="PANTHER" id="PTHR47986">
    <property type="entry name" value="OSJNBA0070M12.3 PROTEIN"/>
    <property type="match status" value="1"/>
</dbReference>
<evidence type="ECO:0000256" key="18">
    <source>
        <dbReference type="ARBA" id="ARBA00047899"/>
    </source>
</evidence>
<evidence type="ECO:0000256" key="4">
    <source>
        <dbReference type="ARBA" id="ARBA00022527"/>
    </source>
</evidence>
<dbReference type="InterPro" id="IPR001245">
    <property type="entry name" value="Ser-Thr/Tyr_kinase_cat_dom"/>
</dbReference>
<dbReference type="PROSITE" id="PS00108">
    <property type="entry name" value="PROTEIN_KINASE_ST"/>
    <property type="match status" value="1"/>
</dbReference>
<dbReference type="Pfam" id="PF07714">
    <property type="entry name" value="PK_Tyr_Ser-Thr"/>
    <property type="match status" value="1"/>
</dbReference>
<keyword evidence="15" id="KW-1015">Disulfide bond</keyword>
<feature type="transmembrane region" description="Helical" evidence="22">
    <location>
        <begin position="553"/>
        <end position="578"/>
    </location>
</feature>
<dbReference type="AlphaFoldDB" id="A0A0L9TU32"/>
<evidence type="ECO:0000256" key="20">
    <source>
        <dbReference type="PROSITE-ProRule" id="PRU10141"/>
    </source>
</evidence>
<reference evidence="25" key="1">
    <citation type="journal article" date="2015" name="Proc. Natl. Acad. Sci. U.S.A.">
        <title>Genome sequencing of adzuki bean (Vigna angularis) provides insight into high starch and low fat accumulation and domestication.</title>
        <authorList>
            <person name="Yang K."/>
            <person name="Tian Z."/>
            <person name="Chen C."/>
            <person name="Luo L."/>
            <person name="Zhao B."/>
            <person name="Wang Z."/>
            <person name="Yu L."/>
            <person name="Li Y."/>
            <person name="Sun Y."/>
            <person name="Li W."/>
            <person name="Chen Y."/>
            <person name="Li Y."/>
            <person name="Zhang Y."/>
            <person name="Ai D."/>
            <person name="Zhao J."/>
            <person name="Shang C."/>
            <person name="Ma Y."/>
            <person name="Wu B."/>
            <person name="Wang M."/>
            <person name="Gao L."/>
            <person name="Sun D."/>
            <person name="Zhang P."/>
            <person name="Guo F."/>
            <person name="Wang W."/>
            <person name="Li Y."/>
            <person name="Wang J."/>
            <person name="Varshney R.K."/>
            <person name="Wang J."/>
            <person name="Ling H.Q."/>
            <person name="Wan P."/>
        </authorList>
    </citation>
    <scope>NUCLEOTIDE SEQUENCE</scope>
    <source>
        <strain evidence="25">cv. Jingnong 6</strain>
    </source>
</reference>
<keyword evidence="5" id="KW-0433">Leucine-rich repeat</keyword>
<dbReference type="FunFam" id="1.10.510.10:FF:000198">
    <property type="entry name" value="receptor protein kinase TMK1"/>
    <property type="match status" value="1"/>
</dbReference>
<evidence type="ECO:0000256" key="11">
    <source>
        <dbReference type="ARBA" id="ARBA00022777"/>
    </source>
</evidence>
<dbReference type="PROSITE" id="PS00107">
    <property type="entry name" value="PROTEIN_KINASE_ATP"/>
    <property type="match status" value="1"/>
</dbReference>
<evidence type="ECO:0000256" key="10">
    <source>
        <dbReference type="ARBA" id="ARBA00022741"/>
    </source>
</evidence>
<evidence type="ECO:0000256" key="15">
    <source>
        <dbReference type="ARBA" id="ARBA00023157"/>
    </source>
</evidence>
<dbReference type="InterPro" id="IPR011009">
    <property type="entry name" value="Kinase-like_dom_sf"/>
</dbReference>
<dbReference type="EMBL" id="CM003372">
    <property type="protein sequence ID" value="KOM33986.1"/>
    <property type="molecule type" value="Genomic_DNA"/>
</dbReference>
<evidence type="ECO:0000256" key="22">
    <source>
        <dbReference type="SAM" id="Phobius"/>
    </source>
</evidence>
<dbReference type="Gene3D" id="3.30.200.20">
    <property type="entry name" value="Phosphorylase Kinase, domain 1"/>
    <property type="match status" value="1"/>
</dbReference>
<keyword evidence="4" id="KW-0723">Serine/threonine-protein kinase</keyword>
<dbReference type="EC" id="2.7.11.1" evidence="3"/>
<dbReference type="InterPro" id="IPR001611">
    <property type="entry name" value="Leu-rich_rpt"/>
</dbReference>
<keyword evidence="9" id="KW-0677">Repeat</keyword>
<evidence type="ECO:0000256" key="2">
    <source>
        <dbReference type="ARBA" id="ARBA00008684"/>
    </source>
</evidence>
<keyword evidence="8" id="KW-0732">Signal</keyword>
<evidence type="ECO:0000256" key="17">
    <source>
        <dbReference type="ARBA" id="ARBA00023180"/>
    </source>
</evidence>
<evidence type="ECO:0000313" key="25">
    <source>
        <dbReference type="Proteomes" id="UP000053144"/>
    </source>
</evidence>
<dbReference type="Gene3D" id="3.80.10.10">
    <property type="entry name" value="Ribonuclease Inhibitor"/>
    <property type="match status" value="2"/>
</dbReference>
<gene>
    <name evidence="24" type="ORF">LR48_Vigan02g013600</name>
</gene>
<evidence type="ECO:0000256" key="3">
    <source>
        <dbReference type="ARBA" id="ARBA00012513"/>
    </source>
</evidence>
<evidence type="ECO:0000313" key="24">
    <source>
        <dbReference type="EMBL" id="KOM33986.1"/>
    </source>
</evidence>
<dbReference type="SUPFAM" id="SSF56112">
    <property type="entry name" value="Protein kinase-like (PK-like)"/>
    <property type="match status" value="1"/>
</dbReference>
<evidence type="ECO:0000256" key="21">
    <source>
        <dbReference type="SAM" id="MobiDB-lite"/>
    </source>
</evidence>
<dbReference type="SMART" id="SM00220">
    <property type="entry name" value="S_TKc"/>
    <property type="match status" value="1"/>
</dbReference>
<keyword evidence="10 20" id="KW-0547">Nucleotide-binding</keyword>
<name>A0A0L9TU32_PHAAN</name>
<keyword evidence="14 22" id="KW-0472">Membrane</keyword>
<keyword evidence="11" id="KW-0418">Kinase</keyword>
<evidence type="ECO:0000259" key="23">
    <source>
        <dbReference type="PROSITE" id="PS50011"/>
    </source>
</evidence>
<feature type="region of interest" description="Disordered" evidence="21">
    <location>
        <begin position="982"/>
        <end position="1002"/>
    </location>
</feature>
<proteinExistence type="inferred from homology"/>
<feature type="binding site" evidence="20">
    <location>
        <position position="684"/>
    </location>
    <ligand>
        <name>ATP</name>
        <dbReference type="ChEBI" id="CHEBI:30616"/>
    </ligand>
</feature>
<dbReference type="SUPFAM" id="SSF52058">
    <property type="entry name" value="L domain-like"/>
    <property type="match status" value="2"/>
</dbReference>
<protein>
    <recommendedName>
        <fullName evidence="3">non-specific serine/threonine protein kinase</fullName>
        <ecNumber evidence="3">2.7.11.1</ecNumber>
    </recommendedName>
</protein>
<keyword evidence="7 22" id="KW-0812">Transmembrane</keyword>
<feature type="compositionally biased region" description="Low complexity" evidence="21">
    <location>
        <begin position="526"/>
        <end position="540"/>
    </location>
</feature>
<dbReference type="Gene3D" id="1.10.510.10">
    <property type="entry name" value="Transferase(Phosphotransferase) domain 1"/>
    <property type="match status" value="1"/>
</dbReference>
<dbReference type="GO" id="GO:0004674">
    <property type="term" value="F:protein serine/threonine kinase activity"/>
    <property type="evidence" value="ECO:0007669"/>
    <property type="project" value="UniProtKB-KW"/>
</dbReference>
<dbReference type="InterPro" id="IPR017441">
    <property type="entry name" value="Protein_kinase_ATP_BS"/>
</dbReference>
<dbReference type="SMART" id="SM00369">
    <property type="entry name" value="LRR_TYP"/>
    <property type="match status" value="5"/>
</dbReference>
<comment type="similarity">
    <text evidence="2">Belongs to the protein kinase superfamily. Ser/Thr protein kinase family.</text>
</comment>
<organism evidence="24 25">
    <name type="scientific">Phaseolus angularis</name>
    <name type="common">Azuki bean</name>
    <name type="synonym">Vigna angularis</name>
    <dbReference type="NCBI Taxonomy" id="3914"/>
    <lineage>
        <taxon>Eukaryota</taxon>
        <taxon>Viridiplantae</taxon>
        <taxon>Streptophyta</taxon>
        <taxon>Embryophyta</taxon>
        <taxon>Tracheophyta</taxon>
        <taxon>Spermatophyta</taxon>
        <taxon>Magnoliopsida</taxon>
        <taxon>eudicotyledons</taxon>
        <taxon>Gunneridae</taxon>
        <taxon>Pentapetalae</taxon>
        <taxon>rosids</taxon>
        <taxon>fabids</taxon>
        <taxon>Fabales</taxon>
        <taxon>Fabaceae</taxon>
        <taxon>Papilionoideae</taxon>
        <taxon>50 kb inversion clade</taxon>
        <taxon>NPAAA clade</taxon>
        <taxon>indigoferoid/millettioid clade</taxon>
        <taxon>Phaseoleae</taxon>
        <taxon>Vigna</taxon>
    </lineage>
</organism>
<dbReference type="InterPro" id="IPR003591">
    <property type="entry name" value="Leu-rich_rpt_typical-subtyp"/>
</dbReference>
<dbReference type="InterPro" id="IPR008271">
    <property type="entry name" value="Ser/Thr_kinase_AS"/>
</dbReference>
<dbReference type="CDD" id="cd14066">
    <property type="entry name" value="STKc_IRAK"/>
    <property type="match status" value="1"/>
</dbReference>